<comment type="caution">
    <text evidence="2">The sequence shown here is derived from an EMBL/GenBank/DDBJ whole genome shotgun (WGS) entry which is preliminary data.</text>
</comment>
<dbReference type="AlphaFoldDB" id="A0A7C8N006"/>
<feature type="non-terminal residue" evidence="2">
    <location>
        <position position="157"/>
    </location>
</feature>
<gene>
    <name evidence="2" type="primary">ACO1_1</name>
    <name evidence="2" type="ORF">TWF102_004486</name>
</gene>
<dbReference type="PANTHER" id="PTHR43160:SF3">
    <property type="entry name" value="ACONITATE HYDRATASE, MITOCHONDRIAL"/>
    <property type="match status" value="1"/>
</dbReference>
<accession>A0A7C8N006</accession>
<evidence type="ECO:0000313" key="2">
    <source>
        <dbReference type="EMBL" id="KAF3077870.1"/>
    </source>
</evidence>
<keyword evidence="1" id="KW-0408">Iron</keyword>
<dbReference type="InterPro" id="IPR050926">
    <property type="entry name" value="Aconitase/IPM_isomerase"/>
</dbReference>
<dbReference type="GO" id="GO:0051539">
    <property type="term" value="F:4 iron, 4 sulfur cluster binding"/>
    <property type="evidence" value="ECO:0007669"/>
    <property type="project" value="TreeGrafter"/>
</dbReference>
<dbReference type="Gene3D" id="3.30.499.10">
    <property type="entry name" value="Aconitase, domain 3"/>
    <property type="match status" value="1"/>
</dbReference>
<sequence>MLSTVRALPRACKVNAGFKTAQRLRGLATVTDSPLDKKVNQNNWEKGSYINYKKMSENLSIVRRRLNNKPLTLAEKVIYSHLDEPETQEIERGKSYLKLRPDRVACQDATAQMAILQFMSAGMDQVQTPSTVHCDHLIEAQLGGAKDLSRAEDINKE</sequence>
<reference evidence="2 3" key="1">
    <citation type="submission" date="2019-06" db="EMBL/GenBank/DDBJ databases">
        <authorList>
            <person name="Palmer J.M."/>
        </authorList>
    </citation>
    <scope>NUCLEOTIDE SEQUENCE [LARGE SCALE GENOMIC DNA]</scope>
    <source>
        <strain evidence="2 3">TWF102</strain>
    </source>
</reference>
<proteinExistence type="predicted"/>
<dbReference type="GO" id="GO:0005739">
    <property type="term" value="C:mitochondrion"/>
    <property type="evidence" value="ECO:0007669"/>
    <property type="project" value="TreeGrafter"/>
</dbReference>
<dbReference type="SUPFAM" id="SSF53732">
    <property type="entry name" value="Aconitase iron-sulfur domain"/>
    <property type="match status" value="1"/>
</dbReference>
<dbReference type="EMBL" id="WIQW01000204">
    <property type="protein sequence ID" value="KAF3077870.1"/>
    <property type="molecule type" value="Genomic_DNA"/>
</dbReference>
<dbReference type="InterPro" id="IPR036008">
    <property type="entry name" value="Aconitase_4Fe-4S_dom"/>
</dbReference>
<dbReference type="GO" id="GO:0003994">
    <property type="term" value="F:aconitate hydratase activity"/>
    <property type="evidence" value="ECO:0007669"/>
    <property type="project" value="TreeGrafter"/>
</dbReference>
<protein>
    <submittedName>
        <fullName evidence="2">Aconitate hydratase mitochondrial</fullName>
    </submittedName>
</protein>
<dbReference type="Proteomes" id="UP000475325">
    <property type="component" value="Unassembled WGS sequence"/>
</dbReference>
<dbReference type="InterPro" id="IPR015931">
    <property type="entry name" value="Acnase/IPM_dHydase_lsu_aba_1/3"/>
</dbReference>
<evidence type="ECO:0000313" key="3">
    <source>
        <dbReference type="Proteomes" id="UP000475325"/>
    </source>
</evidence>
<evidence type="ECO:0000256" key="1">
    <source>
        <dbReference type="ARBA" id="ARBA00023004"/>
    </source>
</evidence>
<dbReference type="GO" id="GO:0005829">
    <property type="term" value="C:cytosol"/>
    <property type="evidence" value="ECO:0007669"/>
    <property type="project" value="TreeGrafter"/>
</dbReference>
<organism evidence="2 3">
    <name type="scientific">Orbilia oligospora</name>
    <name type="common">Nematode-trapping fungus</name>
    <name type="synonym">Arthrobotrys oligospora</name>
    <dbReference type="NCBI Taxonomy" id="2813651"/>
    <lineage>
        <taxon>Eukaryota</taxon>
        <taxon>Fungi</taxon>
        <taxon>Dikarya</taxon>
        <taxon>Ascomycota</taxon>
        <taxon>Pezizomycotina</taxon>
        <taxon>Orbiliomycetes</taxon>
        <taxon>Orbiliales</taxon>
        <taxon>Orbiliaceae</taxon>
        <taxon>Orbilia</taxon>
    </lineage>
</organism>
<name>A0A7C8N006_ORBOL</name>
<dbReference type="PANTHER" id="PTHR43160">
    <property type="entry name" value="ACONITATE HYDRATASE B"/>
    <property type="match status" value="1"/>
</dbReference>
<dbReference type="GO" id="GO:0006099">
    <property type="term" value="P:tricarboxylic acid cycle"/>
    <property type="evidence" value="ECO:0007669"/>
    <property type="project" value="TreeGrafter"/>
</dbReference>